<sequence length="177" mass="18847">MDRIVARNMAGPFLFLNLIMYCILLAFASWCLNKYINAQTNHPSMGGNGATGHFLTFTILAAVLGIVSKIAGGNHLRAWRNHSLASASASSTVAWAVTLLAFGLACKEINVGGWRGWRLRVVEAFVIILAFTKTIYVLLLHSGFFGSAHDDDNGPEYAGQGYGGRGVVSKGGAGTVV</sequence>
<keyword evidence="3" id="KW-1185">Reference proteome</keyword>
<evidence type="ECO:0000313" key="2">
    <source>
        <dbReference type="EMBL" id="KAH6820926.1"/>
    </source>
</evidence>
<feature type="transmembrane region" description="Helical" evidence="1">
    <location>
        <begin position="50"/>
        <end position="72"/>
    </location>
</feature>
<name>A0AAD4ITN4_PERFH</name>
<keyword evidence="1" id="KW-0472">Membrane</keyword>
<gene>
    <name evidence="2" type="ORF">C2S53_015228</name>
</gene>
<feature type="transmembrane region" description="Helical" evidence="1">
    <location>
        <begin position="117"/>
        <end position="139"/>
    </location>
</feature>
<protein>
    <submittedName>
        <fullName evidence="2">AWPM-19-like family protein</fullName>
    </submittedName>
</protein>
<reference evidence="2 3" key="1">
    <citation type="journal article" date="2021" name="Nat. Commun.">
        <title>Incipient diploidization of the medicinal plant Perilla within 10,000 years.</title>
        <authorList>
            <person name="Zhang Y."/>
            <person name="Shen Q."/>
            <person name="Leng L."/>
            <person name="Zhang D."/>
            <person name="Chen S."/>
            <person name="Shi Y."/>
            <person name="Ning Z."/>
            <person name="Chen S."/>
        </authorList>
    </citation>
    <scope>NUCLEOTIDE SEQUENCE [LARGE SCALE GENOMIC DNA]</scope>
    <source>
        <strain evidence="3">cv. PC099</strain>
    </source>
</reference>
<dbReference type="InterPro" id="IPR008390">
    <property type="entry name" value="AWPM-19"/>
</dbReference>
<keyword evidence="1" id="KW-0812">Transmembrane</keyword>
<dbReference type="PANTHER" id="PTHR33294:SF5">
    <property type="entry name" value="AWPM-19-LIKE FAMILY PROTEIN"/>
    <property type="match status" value="1"/>
</dbReference>
<dbReference type="Pfam" id="PF05512">
    <property type="entry name" value="AWPM-19"/>
    <property type="match status" value="1"/>
</dbReference>
<feature type="transmembrane region" description="Helical" evidence="1">
    <location>
        <begin position="12"/>
        <end position="30"/>
    </location>
</feature>
<comment type="caution">
    <text evidence="2">The sequence shown here is derived from an EMBL/GenBank/DDBJ whole genome shotgun (WGS) entry which is preliminary data.</text>
</comment>
<keyword evidence="1" id="KW-1133">Transmembrane helix</keyword>
<dbReference type="Proteomes" id="UP001190926">
    <property type="component" value="Unassembled WGS sequence"/>
</dbReference>
<accession>A0AAD4ITN4</accession>
<organism evidence="2 3">
    <name type="scientific">Perilla frutescens var. hirtella</name>
    <name type="common">Perilla citriodora</name>
    <name type="synonym">Perilla setoyensis</name>
    <dbReference type="NCBI Taxonomy" id="608512"/>
    <lineage>
        <taxon>Eukaryota</taxon>
        <taxon>Viridiplantae</taxon>
        <taxon>Streptophyta</taxon>
        <taxon>Embryophyta</taxon>
        <taxon>Tracheophyta</taxon>
        <taxon>Spermatophyta</taxon>
        <taxon>Magnoliopsida</taxon>
        <taxon>eudicotyledons</taxon>
        <taxon>Gunneridae</taxon>
        <taxon>Pentapetalae</taxon>
        <taxon>asterids</taxon>
        <taxon>lamiids</taxon>
        <taxon>Lamiales</taxon>
        <taxon>Lamiaceae</taxon>
        <taxon>Nepetoideae</taxon>
        <taxon>Elsholtzieae</taxon>
        <taxon>Perilla</taxon>
    </lineage>
</organism>
<dbReference type="PANTHER" id="PTHR33294">
    <property type="entry name" value="AWPM-19-LIKE FAMILY PROTEIN"/>
    <property type="match status" value="1"/>
</dbReference>
<dbReference type="AlphaFoldDB" id="A0AAD4ITN4"/>
<proteinExistence type="predicted"/>
<dbReference type="EMBL" id="SDAM02002926">
    <property type="protein sequence ID" value="KAH6820926.1"/>
    <property type="molecule type" value="Genomic_DNA"/>
</dbReference>
<feature type="transmembrane region" description="Helical" evidence="1">
    <location>
        <begin position="84"/>
        <end position="105"/>
    </location>
</feature>
<evidence type="ECO:0000313" key="3">
    <source>
        <dbReference type="Proteomes" id="UP001190926"/>
    </source>
</evidence>
<evidence type="ECO:0000256" key="1">
    <source>
        <dbReference type="SAM" id="Phobius"/>
    </source>
</evidence>